<feature type="compositionally biased region" description="Basic and acidic residues" evidence="1">
    <location>
        <begin position="93"/>
        <end position="112"/>
    </location>
</feature>
<feature type="compositionally biased region" description="Polar residues" evidence="1">
    <location>
        <begin position="76"/>
        <end position="87"/>
    </location>
</feature>
<evidence type="ECO:0000256" key="1">
    <source>
        <dbReference type="SAM" id="MobiDB-lite"/>
    </source>
</evidence>
<dbReference type="Proteomes" id="UP001597045">
    <property type="component" value="Unassembled WGS sequence"/>
</dbReference>
<feature type="region of interest" description="Disordered" evidence="1">
    <location>
        <begin position="71"/>
        <end position="112"/>
    </location>
</feature>
<evidence type="ECO:0000313" key="2">
    <source>
        <dbReference type="EMBL" id="MFD1047280.1"/>
    </source>
</evidence>
<organism evidence="2 3">
    <name type="scientific">Kibdelosporangium lantanae</name>
    <dbReference type="NCBI Taxonomy" id="1497396"/>
    <lineage>
        <taxon>Bacteria</taxon>
        <taxon>Bacillati</taxon>
        <taxon>Actinomycetota</taxon>
        <taxon>Actinomycetes</taxon>
        <taxon>Pseudonocardiales</taxon>
        <taxon>Pseudonocardiaceae</taxon>
        <taxon>Kibdelosporangium</taxon>
    </lineage>
</organism>
<accession>A0ABW3M981</accession>
<comment type="caution">
    <text evidence="2">The sequence shown here is derived from an EMBL/GenBank/DDBJ whole genome shotgun (WGS) entry which is preliminary data.</text>
</comment>
<sequence length="112" mass="12952">MATPKFIDCCARPELEGVRTLYESTHDLESVLRCTRCETFWFYRFNEYVDYAGGDDDLTSWYTQLTTAEGERLRDTTNPSGEDTSFLRNRPAWMHDARGTQRVGDSPDHPFG</sequence>
<gene>
    <name evidence="2" type="ORF">ACFQ1S_17865</name>
</gene>
<protein>
    <submittedName>
        <fullName evidence="2">Uncharacterized protein</fullName>
    </submittedName>
</protein>
<proteinExistence type="predicted"/>
<dbReference type="EMBL" id="JBHTIS010001001">
    <property type="protein sequence ID" value="MFD1047280.1"/>
    <property type="molecule type" value="Genomic_DNA"/>
</dbReference>
<evidence type="ECO:0000313" key="3">
    <source>
        <dbReference type="Proteomes" id="UP001597045"/>
    </source>
</evidence>
<reference evidence="3" key="1">
    <citation type="journal article" date="2019" name="Int. J. Syst. Evol. Microbiol.">
        <title>The Global Catalogue of Microorganisms (GCM) 10K type strain sequencing project: providing services to taxonomists for standard genome sequencing and annotation.</title>
        <authorList>
            <consortium name="The Broad Institute Genomics Platform"/>
            <consortium name="The Broad Institute Genome Sequencing Center for Infectious Disease"/>
            <person name="Wu L."/>
            <person name="Ma J."/>
        </authorList>
    </citation>
    <scope>NUCLEOTIDE SEQUENCE [LARGE SCALE GENOMIC DNA]</scope>
    <source>
        <strain evidence="3">JCM 31486</strain>
    </source>
</reference>
<name>A0ABW3M981_9PSEU</name>
<keyword evidence="3" id="KW-1185">Reference proteome</keyword>